<dbReference type="GO" id="GO:0003700">
    <property type="term" value="F:DNA-binding transcription factor activity"/>
    <property type="evidence" value="ECO:0007669"/>
    <property type="project" value="InterPro"/>
</dbReference>
<feature type="region of interest" description="Disordered" evidence="1">
    <location>
        <begin position="1"/>
        <end position="22"/>
    </location>
</feature>
<dbReference type="SMART" id="SM00418">
    <property type="entry name" value="HTH_ARSR"/>
    <property type="match status" value="1"/>
</dbReference>
<reference evidence="4" key="1">
    <citation type="submission" date="2016-10" db="EMBL/GenBank/DDBJ databases">
        <authorList>
            <person name="Varghese N."/>
            <person name="Submissions S."/>
        </authorList>
    </citation>
    <scope>NUCLEOTIDE SEQUENCE [LARGE SCALE GENOMIC DNA]</scope>
    <source>
        <strain evidence="4">DSM 45413</strain>
    </source>
</reference>
<dbReference type="Gene3D" id="1.10.10.10">
    <property type="entry name" value="Winged helix-like DNA-binding domain superfamily/Winged helix DNA-binding domain"/>
    <property type="match status" value="1"/>
</dbReference>
<feature type="compositionally biased region" description="Low complexity" evidence="1">
    <location>
        <begin position="1"/>
        <end position="15"/>
    </location>
</feature>
<dbReference type="InterPro" id="IPR036390">
    <property type="entry name" value="WH_DNA-bd_sf"/>
</dbReference>
<evidence type="ECO:0000313" key="3">
    <source>
        <dbReference type="EMBL" id="SEO54750.1"/>
    </source>
</evidence>
<dbReference type="EMBL" id="FOEE01000002">
    <property type="protein sequence ID" value="SEO54750.1"/>
    <property type="molecule type" value="Genomic_DNA"/>
</dbReference>
<gene>
    <name evidence="3" type="ORF">SAMN05660991_00659</name>
</gene>
<dbReference type="STRING" id="673521.SAMN05660991_00659"/>
<evidence type="ECO:0000313" key="4">
    <source>
        <dbReference type="Proteomes" id="UP000198960"/>
    </source>
</evidence>
<dbReference type="RefSeq" id="WP_091940169.1">
    <property type="nucleotide sequence ID" value="NZ_FOEE01000002.1"/>
</dbReference>
<dbReference type="InterPro" id="IPR011991">
    <property type="entry name" value="ArsR-like_HTH"/>
</dbReference>
<dbReference type="Proteomes" id="UP000198960">
    <property type="component" value="Unassembled WGS sequence"/>
</dbReference>
<dbReference type="CDD" id="cd00090">
    <property type="entry name" value="HTH_ARSR"/>
    <property type="match status" value="1"/>
</dbReference>
<feature type="domain" description="HTH arsR-type" evidence="2">
    <location>
        <begin position="15"/>
        <end position="110"/>
    </location>
</feature>
<keyword evidence="4" id="KW-1185">Reference proteome</keyword>
<dbReference type="PROSITE" id="PS50987">
    <property type="entry name" value="HTH_ARSR_2"/>
    <property type="match status" value="1"/>
</dbReference>
<sequence>MTGLLLRPAPAAAGRVPERPTGPLPVFRALSDPLRWELLGHLCRRGETRRSELERVLGVSKTMLTYHVRALVQAGLIEASGSARRLTYAVREDAIAQLRGWLGDPRSAGQEE</sequence>
<dbReference type="PRINTS" id="PR00778">
    <property type="entry name" value="HTHARSR"/>
</dbReference>
<dbReference type="InterPro" id="IPR036388">
    <property type="entry name" value="WH-like_DNA-bd_sf"/>
</dbReference>
<dbReference type="AlphaFoldDB" id="A0A1H8QKK5"/>
<dbReference type="InterPro" id="IPR001845">
    <property type="entry name" value="HTH_ArsR_DNA-bd_dom"/>
</dbReference>
<accession>A0A1H8QKK5</accession>
<evidence type="ECO:0000256" key="1">
    <source>
        <dbReference type="SAM" id="MobiDB-lite"/>
    </source>
</evidence>
<dbReference type="Pfam" id="PF12840">
    <property type="entry name" value="HTH_20"/>
    <property type="match status" value="1"/>
</dbReference>
<proteinExistence type="predicted"/>
<dbReference type="SUPFAM" id="SSF46785">
    <property type="entry name" value="Winged helix' DNA-binding domain"/>
    <property type="match status" value="1"/>
</dbReference>
<protein>
    <submittedName>
        <fullName evidence="3">Helix-turn-helix domain-containing protein</fullName>
    </submittedName>
</protein>
<evidence type="ECO:0000259" key="2">
    <source>
        <dbReference type="PROSITE" id="PS50987"/>
    </source>
</evidence>
<organism evidence="3 4">
    <name type="scientific">Trujillonella endophytica</name>
    <dbReference type="NCBI Taxonomy" id="673521"/>
    <lineage>
        <taxon>Bacteria</taxon>
        <taxon>Bacillati</taxon>
        <taxon>Actinomycetota</taxon>
        <taxon>Actinomycetes</taxon>
        <taxon>Geodermatophilales</taxon>
        <taxon>Geodermatophilaceae</taxon>
        <taxon>Trujillonella</taxon>
    </lineage>
</organism>
<dbReference type="OrthoDB" id="194599at2"/>
<name>A0A1H8QKK5_9ACTN</name>